<gene>
    <name evidence="1" type="ORF">MNBD_GAMMA01-2104</name>
</gene>
<dbReference type="AlphaFoldDB" id="A0A3B0V145"/>
<accession>A0A3B0V145</accession>
<sequence length="31" mass="3561">FNSDIENCDEYCEKENSTTAQTVAFQPFLSE</sequence>
<evidence type="ECO:0000313" key="1">
    <source>
        <dbReference type="EMBL" id="VAW34113.1"/>
    </source>
</evidence>
<feature type="non-terminal residue" evidence="1">
    <location>
        <position position="1"/>
    </location>
</feature>
<reference evidence="1" key="1">
    <citation type="submission" date="2018-06" db="EMBL/GenBank/DDBJ databases">
        <authorList>
            <person name="Zhirakovskaya E."/>
        </authorList>
    </citation>
    <scope>NUCLEOTIDE SEQUENCE</scope>
</reference>
<dbReference type="EMBL" id="UOEW01000059">
    <property type="protein sequence ID" value="VAW34113.1"/>
    <property type="molecule type" value="Genomic_DNA"/>
</dbReference>
<name>A0A3B0V145_9ZZZZ</name>
<proteinExistence type="predicted"/>
<organism evidence="1">
    <name type="scientific">hydrothermal vent metagenome</name>
    <dbReference type="NCBI Taxonomy" id="652676"/>
    <lineage>
        <taxon>unclassified sequences</taxon>
        <taxon>metagenomes</taxon>
        <taxon>ecological metagenomes</taxon>
    </lineage>
</organism>
<protein>
    <submittedName>
        <fullName evidence="1">Uncharacterized protein</fullName>
    </submittedName>
</protein>